<keyword evidence="1" id="KW-0808">Transferase</keyword>
<proteinExistence type="predicted"/>
<accession>A0ABT7AS58</accession>
<evidence type="ECO:0000313" key="1">
    <source>
        <dbReference type="EMBL" id="MDJ1169739.1"/>
    </source>
</evidence>
<name>A0ABT7AS58_9CYAN</name>
<dbReference type="GO" id="GO:0016740">
    <property type="term" value="F:transferase activity"/>
    <property type="evidence" value="ECO:0007669"/>
    <property type="project" value="UniProtKB-KW"/>
</dbReference>
<evidence type="ECO:0000313" key="2">
    <source>
        <dbReference type="Proteomes" id="UP001235303"/>
    </source>
</evidence>
<keyword evidence="2" id="KW-1185">Reference proteome</keyword>
<gene>
    <name evidence="1" type="ORF">PMG71_09900</name>
</gene>
<reference evidence="1 2" key="1">
    <citation type="submission" date="2023-01" db="EMBL/GenBank/DDBJ databases">
        <title>Novel diversity within Roseofilum (Cyanobacteria; Desertifilaceae) from marine benthic mats with descriptions of four novel species.</title>
        <authorList>
            <person name="Wang Y."/>
            <person name="Berthold D.E."/>
            <person name="Hu J."/>
            <person name="Lefler F.W."/>
            <person name="Laughinghouse H.D. IV."/>
        </authorList>
    </citation>
    <scope>NUCLEOTIDE SEQUENCE [LARGE SCALE GENOMIC DNA]</scope>
    <source>
        <strain evidence="1 2">BLCC-M154</strain>
    </source>
</reference>
<dbReference type="RefSeq" id="WP_283753495.1">
    <property type="nucleotide sequence ID" value="NZ_JAQOSP010000066.1"/>
</dbReference>
<organism evidence="1 2">
    <name type="scientific">Roseofilum acuticapitatum BLCC-M154</name>
    <dbReference type="NCBI Taxonomy" id="3022444"/>
    <lineage>
        <taxon>Bacteria</taxon>
        <taxon>Bacillati</taxon>
        <taxon>Cyanobacteriota</taxon>
        <taxon>Cyanophyceae</taxon>
        <taxon>Desertifilales</taxon>
        <taxon>Desertifilaceae</taxon>
        <taxon>Roseofilum</taxon>
        <taxon>Roseofilum acuticapitatum</taxon>
    </lineage>
</organism>
<sequence>MILTTVGTQPYPFNRLMSWLEVLVQRGLIQEELIVQYGSCTIWPEGEDCFADIPEKKLIQLAHQARLIVGHCDPHLLKGLAQTTNPYILVPRGQCYKEHIDDRQIELARHLALAGVPIAWSPGDLVRFIHSPRRISHSTLMTIANETVKRSLKKGR</sequence>
<dbReference type="Proteomes" id="UP001235303">
    <property type="component" value="Unassembled WGS sequence"/>
</dbReference>
<dbReference type="EMBL" id="JAQOSP010000066">
    <property type="protein sequence ID" value="MDJ1169739.1"/>
    <property type="molecule type" value="Genomic_DNA"/>
</dbReference>
<dbReference type="Gene3D" id="3.40.50.2000">
    <property type="entry name" value="Glycogen Phosphorylase B"/>
    <property type="match status" value="1"/>
</dbReference>
<comment type="caution">
    <text evidence="1">The sequence shown here is derived from an EMBL/GenBank/DDBJ whole genome shotgun (WGS) entry which is preliminary data.</text>
</comment>
<protein>
    <submittedName>
        <fullName evidence="1">Glucosyl transferase</fullName>
    </submittedName>
</protein>